<protein>
    <submittedName>
        <fullName evidence="2">Uncharacterized protein</fullName>
    </submittedName>
</protein>
<organism evidence="2 3">
    <name type="scientific">Brassica cretica</name>
    <name type="common">Mustard</name>
    <dbReference type="NCBI Taxonomy" id="69181"/>
    <lineage>
        <taxon>Eukaryota</taxon>
        <taxon>Viridiplantae</taxon>
        <taxon>Streptophyta</taxon>
        <taxon>Embryophyta</taxon>
        <taxon>Tracheophyta</taxon>
        <taxon>Spermatophyta</taxon>
        <taxon>Magnoliopsida</taxon>
        <taxon>eudicotyledons</taxon>
        <taxon>Gunneridae</taxon>
        <taxon>Pentapetalae</taxon>
        <taxon>rosids</taxon>
        <taxon>malvids</taxon>
        <taxon>Brassicales</taxon>
        <taxon>Brassicaceae</taxon>
        <taxon>Brassiceae</taxon>
        <taxon>Brassica</taxon>
    </lineage>
</organism>
<feature type="compositionally biased region" description="Basic and acidic residues" evidence="1">
    <location>
        <begin position="88"/>
        <end position="98"/>
    </location>
</feature>
<accession>A0A8S9I8R2</accession>
<comment type="caution">
    <text evidence="2">The sequence shown here is derived from an EMBL/GenBank/DDBJ whole genome shotgun (WGS) entry which is preliminary data.</text>
</comment>
<evidence type="ECO:0000313" key="3">
    <source>
        <dbReference type="Proteomes" id="UP000712281"/>
    </source>
</evidence>
<name>A0A8S9I8R2_BRACR</name>
<gene>
    <name evidence="2" type="ORF">F2Q68_00028147</name>
</gene>
<reference evidence="2" key="1">
    <citation type="submission" date="2019-12" db="EMBL/GenBank/DDBJ databases">
        <title>Genome sequencing and annotation of Brassica cretica.</title>
        <authorList>
            <person name="Studholme D.J."/>
            <person name="Sarris P.F."/>
        </authorList>
    </citation>
    <scope>NUCLEOTIDE SEQUENCE</scope>
    <source>
        <strain evidence="2">PFS-001/15</strain>
        <tissue evidence="2">Leaf</tissue>
    </source>
</reference>
<dbReference type="EMBL" id="QGKW02001911">
    <property type="protein sequence ID" value="KAF2565978.1"/>
    <property type="molecule type" value="Genomic_DNA"/>
</dbReference>
<sequence length="107" mass="12271">MAPRGIPKKNPEIDGFFAFWWALEIRGPDRLDCGEASSSSPTPPRRTLTRCSSQPISWRGMTQKISLMLNGDFLPPLLRRLRYFEGEDQSDKKLDGQHRGSWSQRHA</sequence>
<feature type="region of interest" description="Disordered" evidence="1">
    <location>
        <begin position="32"/>
        <end position="51"/>
    </location>
</feature>
<dbReference type="AlphaFoldDB" id="A0A8S9I8R2"/>
<feature type="compositionally biased region" description="Low complexity" evidence="1">
    <location>
        <begin position="37"/>
        <end position="51"/>
    </location>
</feature>
<proteinExistence type="predicted"/>
<dbReference type="Proteomes" id="UP000712281">
    <property type="component" value="Unassembled WGS sequence"/>
</dbReference>
<evidence type="ECO:0000313" key="2">
    <source>
        <dbReference type="EMBL" id="KAF2565978.1"/>
    </source>
</evidence>
<evidence type="ECO:0000256" key="1">
    <source>
        <dbReference type="SAM" id="MobiDB-lite"/>
    </source>
</evidence>
<feature type="region of interest" description="Disordered" evidence="1">
    <location>
        <begin position="88"/>
        <end position="107"/>
    </location>
</feature>